<dbReference type="OrthoDB" id="10679555at2759"/>
<comment type="caution">
    <text evidence="2">The sequence shown here is derived from an EMBL/GenBank/DDBJ whole genome shotgun (WGS) entry which is preliminary data.</text>
</comment>
<gene>
    <name evidence="2" type="ORF">SPIL2461_LOCUS8640</name>
</gene>
<reference evidence="2" key="1">
    <citation type="submission" date="2021-02" db="EMBL/GenBank/DDBJ databases">
        <authorList>
            <person name="Dougan E. K."/>
            <person name="Rhodes N."/>
            <person name="Thang M."/>
            <person name="Chan C."/>
        </authorList>
    </citation>
    <scope>NUCLEOTIDE SEQUENCE</scope>
</reference>
<sequence length="387" mass="41626">MNSLLRRRARSAEGESSGGSTHRREVRVQDFEVHPDYNVPSPDRDGEIRDGSQMLQDDLRQSRGDLATQEEPGMALAVEDILTARVDVDDGLAGMMEPAATGRENVEGEDGLPQAADVGERELLQGPEVASLPPGFDGQVPPGPVEQAVTTGGAVGDSYIARSLDAMGTVLSSLLGRMASLEQQRSSGTPTSDGLEGQLQQMSLSAERRFREGRPLTRERPLASMERIMAGTFSSDSSETARLRAEEAKRVIPGGIMRPQQGPPRQQAMGEDWTSGFALIAADSSFSAGIFCASGAEADGADLSYGKCWHRRSSYELESSYGIFAVPGTMHEYVRGDLANVGAVPAYDRVAIASYGIVPEYTSSFDFLNGGLSSNRYMLEYHGRFSS</sequence>
<evidence type="ECO:0000313" key="3">
    <source>
        <dbReference type="Proteomes" id="UP000649617"/>
    </source>
</evidence>
<dbReference type="AlphaFoldDB" id="A0A812Q8P6"/>
<keyword evidence="3" id="KW-1185">Reference proteome</keyword>
<organism evidence="2 3">
    <name type="scientific">Symbiodinium pilosum</name>
    <name type="common">Dinoflagellate</name>
    <dbReference type="NCBI Taxonomy" id="2952"/>
    <lineage>
        <taxon>Eukaryota</taxon>
        <taxon>Sar</taxon>
        <taxon>Alveolata</taxon>
        <taxon>Dinophyceae</taxon>
        <taxon>Suessiales</taxon>
        <taxon>Symbiodiniaceae</taxon>
        <taxon>Symbiodinium</taxon>
    </lineage>
</organism>
<feature type="region of interest" description="Disordered" evidence="1">
    <location>
        <begin position="1"/>
        <end position="55"/>
    </location>
</feature>
<dbReference type="EMBL" id="CAJNIZ010014380">
    <property type="protein sequence ID" value="CAE7361051.1"/>
    <property type="molecule type" value="Genomic_DNA"/>
</dbReference>
<protein>
    <submittedName>
        <fullName evidence="2">Uncharacterized protein</fullName>
    </submittedName>
</protein>
<name>A0A812Q8P6_SYMPI</name>
<evidence type="ECO:0000313" key="2">
    <source>
        <dbReference type="EMBL" id="CAE7361051.1"/>
    </source>
</evidence>
<accession>A0A812Q8P6</accession>
<dbReference type="Proteomes" id="UP000649617">
    <property type="component" value="Unassembled WGS sequence"/>
</dbReference>
<evidence type="ECO:0000256" key="1">
    <source>
        <dbReference type="SAM" id="MobiDB-lite"/>
    </source>
</evidence>
<proteinExistence type="predicted"/>
<feature type="compositionally biased region" description="Basic and acidic residues" evidence="1">
    <location>
        <begin position="22"/>
        <end position="35"/>
    </location>
</feature>